<protein>
    <submittedName>
        <fullName evidence="2">Lipocalin-like domain-containing protein</fullName>
    </submittedName>
</protein>
<evidence type="ECO:0000313" key="3">
    <source>
        <dbReference type="Proteomes" id="UP001529369"/>
    </source>
</evidence>
<reference evidence="3" key="1">
    <citation type="journal article" date="2019" name="Int. J. Syst. Evol. Microbiol.">
        <title>The Global Catalogue of Microorganisms (GCM) 10K type strain sequencing project: providing services to taxonomists for standard genome sequencing and annotation.</title>
        <authorList>
            <consortium name="The Broad Institute Genomics Platform"/>
            <consortium name="The Broad Institute Genome Sequencing Center for Infectious Disease"/>
            <person name="Wu L."/>
            <person name="Ma J."/>
        </authorList>
    </citation>
    <scope>NUCLEOTIDE SEQUENCE [LARGE SCALE GENOMIC DNA]</scope>
    <source>
        <strain evidence="3">CECT 7131</strain>
    </source>
</reference>
<dbReference type="EMBL" id="JAUFPN010000102">
    <property type="protein sequence ID" value="MDN3564473.1"/>
    <property type="molecule type" value="Genomic_DNA"/>
</dbReference>
<dbReference type="Pfam" id="PF13924">
    <property type="entry name" value="Lipocalin_5"/>
    <property type="match status" value="1"/>
</dbReference>
<gene>
    <name evidence="2" type="ORF">QWZ14_08870</name>
</gene>
<evidence type="ECO:0000259" key="1">
    <source>
        <dbReference type="Pfam" id="PF13924"/>
    </source>
</evidence>
<dbReference type="Proteomes" id="UP001529369">
    <property type="component" value="Unassembled WGS sequence"/>
</dbReference>
<keyword evidence="3" id="KW-1185">Reference proteome</keyword>
<proteinExistence type="predicted"/>
<sequence length="126" mass="14009">MLSMLGTWRLVAVRAFDPEGREVPSQYGHLPMGVVTFEPTRMMAVLGDSRPPAAGEARFYTSYTGPWTFDGATLVTRVDGCSDPARMGTDQIRQVRSEGEHVVLVPPPRLHQGVMQQPELVWERLA</sequence>
<comment type="caution">
    <text evidence="2">The sequence shown here is derived from an EMBL/GenBank/DDBJ whole genome shotgun (WGS) entry which is preliminary data.</text>
</comment>
<accession>A0ABT8A3V3</accession>
<name>A0ABT8A3V3_9PROT</name>
<feature type="domain" description="Lipocalin-like" evidence="1">
    <location>
        <begin position="6"/>
        <end position="124"/>
    </location>
</feature>
<evidence type="ECO:0000313" key="2">
    <source>
        <dbReference type="EMBL" id="MDN3564473.1"/>
    </source>
</evidence>
<dbReference type="InterPro" id="IPR024311">
    <property type="entry name" value="Lipocalin-like"/>
</dbReference>
<dbReference type="RefSeq" id="WP_290316272.1">
    <property type="nucleotide sequence ID" value="NZ_JAUFPN010000102.1"/>
</dbReference>
<organism evidence="2 3">
    <name type="scientific">Paeniroseomonas aquatica</name>
    <dbReference type="NCBI Taxonomy" id="373043"/>
    <lineage>
        <taxon>Bacteria</taxon>
        <taxon>Pseudomonadati</taxon>
        <taxon>Pseudomonadota</taxon>
        <taxon>Alphaproteobacteria</taxon>
        <taxon>Acetobacterales</taxon>
        <taxon>Acetobacteraceae</taxon>
        <taxon>Paeniroseomonas</taxon>
    </lineage>
</organism>